<evidence type="ECO:0000259" key="1">
    <source>
        <dbReference type="Pfam" id="PF18962"/>
    </source>
</evidence>
<dbReference type="AlphaFoldDB" id="A0A8T9QBJ0"/>
<dbReference type="EMBL" id="CP095046">
    <property type="protein sequence ID" value="UOQ74934.1"/>
    <property type="molecule type" value="Genomic_DNA"/>
</dbReference>
<protein>
    <submittedName>
        <fullName evidence="2">T9SS type A sorting domain-containing protein</fullName>
    </submittedName>
</protein>
<dbReference type="KEGG" id="hcu:MUN79_03305"/>
<evidence type="ECO:0000313" key="3">
    <source>
        <dbReference type="Proteomes" id="UP000831796"/>
    </source>
</evidence>
<dbReference type="Proteomes" id="UP000831796">
    <property type="component" value="Chromosome"/>
</dbReference>
<name>A0A8T9QBJ0_9BACT</name>
<dbReference type="Pfam" id="PF18962">
    <property type="entry name" value="Por_Secre_tail"/>
    <property type="match status" value="1"/>
</dbReference>
<dbReference type="NCBIfam" id="TIGR04183">
    <property type="entry name" value="Por_Secre_tail"/>
    <property type="match status" value="1"/>
</dbReference>
<sequence length="86" mass="9166">MAGISAGSASSKFDVYPNPATDRLTIALPNNAEVVSVQILDVRGAVINAARYEGNGQLNVSSLAKGMYTLTVSDGQTTYRQRFVKE</sequence>
<feature type="domain" description="Secretion system C-terminal sorting" evidence="1">
    <location>
        <begin position="15"/>
        <end position="83"/>
    </location>
</feature>
<gene>
    <name evidence="2" type="ORF">MUN79_03305</name>
</gene>
<accession>A0A8T9QBJ0</accession>
<reference evidence="2" key="1">
    <citation type="submission" date="2022-04" db="EMBL/GenBank/DDBJ databases">
        <title>Hymenobacter sp. isolated from the air.</title>
        <authorList>
            <person name="Won M."/>
            <person name="Lee C.-M."/>
            <person name="Woen H.-Y."/>
            <person name="Kwon S.-W."/>
        </authorList>
    </citation>
    <scope>NUCLEOTIDE SEQUENCE</scope>
    <source>
        <strain evidence="2">5116S-3</strain>
    </source>
</reference>
<dbReference type="InterPro" id="IPR026444">
    <property type="entry name" value="Secre_tail"/>
</dbReference>
<organism evidence="2 3">
    <name type="scientific">Hymenobacter cellulosilyticus</name>
    <dbReference type="NCBI Taxonomy" id="2932248"/>
    <lineage>
        <taxon>Bacteria</taxon>
        <taxon>Pseudomonadati</taxon>
        <taxon>Bacteroidota</taxon>
        <taxon>Cytophagia</taxon>
        <taxon>Cytophagales</taxon>
        <taxon>Hymenobacteraceae</taxon>
        <taxon>Hymenobacter</taxon>
    </lineage>
</organism>
<proteinExistence type="predicted"/>
<evidence type="ECO:0000313" key="2">
    <source>
        <dbReference type="EMBL" id="UOQ74934.1"/>
    </source>
</evidence>
<keyword evidence="3" id="KW-1185">Reference proteome</keyword>